<dbReference type="Proteomes" id="UP000652430">
    <property type="component" value="Unassembled WGS sequence"/>
</dbReference>
<dbReference type="InterPro" id="IPR014982">
    <property type="entry name" value="GSCFA"/>
</dbReference>
<evidence type="ECO:0000259" key="1">
    <source>
        <dbReference type="Pfam" id="PF08885"/>
    </source>
</evidence>
<evidence type="ECO:0000313" key="2">
    <source>
        <dbReference type="EMBL" id="GHH19474.1"/>
    </source>
</evidence>
<dbReference type="SUPFAM" id="SSF52266">
    <property type="entry name" value="SGNH hydrolase"/>
    <property type="match status" value="1"/>
</dbReference>
<proteinExistence type="predicted"/>
<evidence type="ECO:0000313" key="3">
    <source>
        <dbReference type="Proteomes" id="UP000652430"/>
    </source>
</evidence>
<dbReference type="EMBL" id="BNAQ01000003">
    <property type="protein sequence ID" value="GHH19474.1"/>
    <property type="molecule type" value="Genomic_DNA"/>
</dbReference>
<gene>
    <name evidence="2" type="ORF">GCM10008023_26640</name>
</gene>
<name>A0ABQ3LPQ9_9SPHN</name>
<reference evidence="3" key="1">
    <citation type="journal article" date="2019" name="Int. J. Syst. Evol. Microbiol.">
        <title>The Global Catalogue of Microorganisms (GCM) 10K type strain sequencing project: providing services to taxonomists for standard genome sequencing and annotation.</title>
        <authorList>
            <consortium name="The Broad Institute Genomics Platform"/>
            <consortium name="The Broad Institute Genome Sequencing Center for Infectious Disease"/>
            <person name="Wu L."/>
            <person name="Ma J."/>
        </authorList>
    </citation>
    <scope>NUCLEOTIDE SEQUENCE [LARGE SCALE GENOMIC DNA]</scope>
    <source>
        <strain evidence="3">CGMCC 1.8957</strain>
    </source>
</reference>
<dbReference type="Pfam" id="PF08885">
    <property type="entry name" value="GSCFA"/>
    <property type="match status" value="1"/>
</dbReference>
<keyword evidence="3" id="KW-1185">Reference proteome</keyword>
<sequence>MTNPYRGLEDFRFWSKAMAGPPPGRVDPVTRGGEITQTDKVATMGSCFAQHIARRISDSGLNYFVPEGAPSDMAADVAASMNYGVFSARYGNIYTVRQARQLFDRAFGTFTPQDDVWEARGEAGGYVDAFRPQIQVTPFSSPEAVRAAAAEHLAYVRRIFLESDWLVFTLGLTEGWESTVDGAIYPLAPGVGGGAFDADKYAFHNFSAEEVTEDLRAFIERVHEVNPKIKIILTVSPVPLIATYEQRHVWVSTTFSKAALRVAADVAERSYDFVSYFPSYEVITSPAAGGRYYADDLREVRPVGVQHVMRLFGEHFFPQDRALPPIEPIGARVDLLSSRNIICDEEAIEHSLKASGF</sequence>
<organism evidence="2 3">
    <name type="scientific">Sphingomonas glacialis</name>
    <dbReference type="NCBI Taxonomy" id="658225"/>
    <lineage>
        <taxon>Bacteria</taxon>
        <taxon>Pseudomonadati</taxon>
        <taxon>Pseudomonadota</taxon>
        <taxon>Alphaproteobacteria</taxon>
        <taxon>Sphingomonadales</taxon>
        <taxon>Sphingomonadaceae</taxon>
        <taxon>Sphingomonas</taxon>
    </lineage>
</organism>
<feature type="domain" description="GSCFA" evidence="1">
    <location>
        <begin position="40"/>
        <end position="312"/>
    </location>
</feature>
<dbReference type="RefSeq" id="WP_189676627.1">
    <property type="nucleotide sequence ID" value="NZ_BNAQ01000003.1"/>
</dbReference>
<protein>
    <recommendedName>
        <fullName evidence="1">GSCFA domain-containing protein</fullName>
    </recommendedName>
</protein>
<accession>A0ABQ3LPQ9</accession>
<comment type="caution">
    <text evidence="2">The sequence shown here is derived from an EMBL/GenBank/DDBJ whole genome shotgun (WGS) entry which is preliminary data.</text>
</comment>